<evidence type="ECO:0000313" key="3">
    <source>
        <dbReference type="Proteomes" id="UP000729402"/>
    </source>
</evidence>
<gene>
    <name evidence="2" type="ORF">GUJ93_ZPchr0014g47021</name>
</gene>
<organism evidence="2 3">
    <name type="scientific">Zizania palustris</name>
    <name type="common">Northern wild rice</name>
    <dbReference type="NCBI Taxonomy" id="103762"/>
    <lineage>
        <taxon>Eukaryota</taxon>
        <taxon>Viridiplantae</taxon>
        <taxon>Streptophyta</taxon>
        <taxon>Embryophyta</taxon>
        <taxon>Tracheophyta</taxon>
        <taxon>Spermatophyta</taxon>
        <taxon>Magnoliopsida</taxon>
        <taxon>Liliopsida</taxon>
        <taxon>Poales</taxon>
        <taxon>Poaceae</taxon>
        <taxon>BOP clade</taxon>
        <taxon>Oryzoideae</taxon>
        <taxon>Oryzeae</taxon>
        <taxon>Zizaniinae</taxon>
        <taxon>Zizania</taxon>
    </lineage>
</organism>
<feature type="region of interest" description="Disordered" evidence="1">
    <location>
        <begin position="18"/>
        <end position="39"/>
    </location>
</feature>
<keyword evidence="3" id="KW-1185">Reference proteome</keyword>
<accession>A0A8J5W5U4</accession>
<feature type="compositionally biased region" description="Low complexity" evidence="1">
    <location>
        <begin position="102"/>
        <end position="118"/>
    </location>
</feature>
<feature type="compositionally biased region" description="Pro residues" evidence="1">
    <location>
        <begin position="54"/>
        <end position="71"/>
    </location>
</feature>
<evidence type="ECO:0000256" key="1">
    <source>
        <dbReference type="SAM" id="MobiDB-lite"/>
    </source>
</evidence>
<comment type="caution">
    <text evidence="2">The sequence shown here is derived from an EMBL/GenBank/DDBJ whole genome shotgun (WGS) entry which is preliminary data.</text>
</comment>
<feature type="region of interest" description="Disordered" evidence="1">
    <location>
        <begin position="54"/>
        <end position="118"/>
    </location>
</feature>
<sequence length="118" mass="11963">MGPRADLAHLSQICSLRRRSAPPAPSGPTVCPAPSSPAARVPCPLAAGRRCPPHPSCAPPPGLRPVPPGRPRPSCAPRTAERPTAGVDPGHRLRCPRPPAPATGSGTGSAARAPSFLD</sequence>
<dbReference type="AlphaFoldDB" id="A0A8J5W5U4"/>
<reference evidence="2" key="1">
    <citation type="journal article" date="2021" name="bioRxiv">
        <title>Whole Genome Assembly and Annotation of Northern Wild Rice, Zizania palustris L., Supports a Whole Genome Duplication in the Zizania Genus.</title>
        <authorList>
            <person name="Haas M."/>
            <person name="Kono T."/>
            <person name="Macchietto M."/>
            <person name="Millas R."/>
            <person name="McGilp L."/>
            <person name="Shao M."/>
            <person name="Duquette J."/>
            <person name="Hirsch C.N."/>
            <person name="Kimball J."/>
        </authorList>
    </citation>
    <scope>NUCLEOTIDE SEQUENCE</scope>
    <source>
        <tissue evidence="2">Fresh leaf tissue</tissue>
    </source>
</reference>
<evidence type="ECO:0000313" key="2">
    <source>
        <dbReference type="EMBL" id="KAG8082683.1"/>
    </source>
</evidence>
<proteinExistence type="predicted"/>
<dbReference type="Proteomes" id="UP000729402">
    <property type="component" value="Unassembled WGS sequence"/>
</dbReference>
<dbReference type="EMBL" id="JAAALK010000086">
    <property type="protein sequence ID" value="KAG8082683.1"/>
    <property type="molecule type" value="Genomic_DNA"/>
</dbReference>
<reference evidence="2" key="2">
    <citation type="submission" date="2021-02" db="EMBL/GenBank/DDBJ databases">
        <authorList>
            <person name="Kimball J.A."/>
            <person name="Haas M.W."/>
            <person name="Macchietto M."/>
            <person name="Kono T."/>
            <person name="Duquette J."/>
            <person name="Shao M."/>
        </authorList>
    </citation>
    <scope>NUCLEOTIDE SEQUENCE</scope>
    <source>
        <tissue evidence="2">Fresh leaf tissue</tissue>
    </source>
</reference>
<name>A0A8J5W5U4_ZIZPA</name>
<protein>
    <submittedName>
        <fullName evidence="2">Uncharacterized protein</fullName>
    </submittedName>
</protein>